<comment type="caution">
    <text evidence="5">The sequence shown here is derived from an EMBL/GenBank/DDBJ whole genome shotgun (WGS) entry which is preliminary data.</text>
</comment>
<evidence type="ECO:0000259" key="4">
    <source>
        <dbReference type="Pfam" id="PF03081"/>
    </source>
</evidence>
<name>A0A2G2UUY4_CAPBA</name>
<evidence type="ECO:0000313" key="5">
    <source>
        <dbReference type="EMBL" id="PHT24488.1"/>
    </source>
</evidence>
<dbReference type="InterPro" id="IPR046364">
    <property type="entry name" value="Exo70_C"/>
</dbReference>
<evidence type="ECO:0000256" key="1">
    <source>
        <dbReference type="ARBA" id="ARBA00006756"/>
    </source>
</evidence>
<evidence type="ECO:0000256" key="2">
    <source>
        <dbReference type="ARBA" id="ARBA00022448"/>
    </source>
</evidence>
<protein>
    <recommendedName>
        <fullName evidence="3">Exocyst subunit Exo70 family protein</fullName>
    </recommendedName>
</protein>
<dbReference type="OrthoDB" id="1677316at2759"/>
<dbReference type="STRING" id="33114.A0A2G2UUY4"/>
<dbReference type="GO" id="GO:0015031">
    <property type="term" value="P:protein transport"/>
    <property type="evidence" value="ECO:0007669"/>
    <property type="project" value="UniProtKB-KW"/>
</dbReference>
<dbReference type="AlphaFoldDB" id="A0A2G2UUY4"/>
<dbReference type="Pfam" id="PF03081">
    <property type="entry name" value="Exo70_C"/>
    <property type="match status" value="1"/>
</dbReference>
<evidence type="ECO:0000313" key="6">
    <source>
        <dbReference type="Proteomes" id="UP000224567"/>
    </source>
</evidence>
<reference evidence="5 6" key="1">
    <citation type="journal article" date="2017" name="Genome Biol.">
        <title>New reference genome sequences of hot pepper reveal the massive evolution of plant disease-resistance genes by retroduplication.</title>
        <authorList>
            <person name="Kim S."/>
            <person name="Park J."/>
            <person name="Yeom S.I."/>
            <person name="Kim Y.M."/>
            <person name="Seo E."/>
            <person name="Kim K.T."/>
            <person name="Kim M.S."/>
            <person name="Lee J.M."/>
            <person name="Cheong K."/>
            <person name="Shin H.S."/>
            <person name="Kim S.B."/>
            <person name="Han K."/>
            <person name="Lee J."/>
            <person name="Park M."/>
            <person name="Lee H.A."/>
            <person name="Lee H.Y."/>
            <person name="Lee Y."/>
            <person name="Oh S."/>
            <person name="Lee J.H."/>
            <person name="Choi E."/>
            <person name="Choi E."/>
            <person name="Lee S.E."/>
            <person name="Jeon J."/>
            <person name="Kim H."/>
            <person name="Choi G."/>
            <person name="Song H."/>
            <person name="Lee J."/>
            <person name="Lee S.C."/>
            <person name="Kwon J.K."/>
            <person name="Lee H.Y."/>
            <person name="Koo N."/>
            <person name="Hong Y."/>
            <person name="Kim R.W."/>
            <person name="Kang W.H."/>
            <person name="Huh J.H."/>
            <person name="Kang B.C."/>
            <person name="Yang T.J."/>
            <person name="Lee Y.H."/>
            <person name="Bennetzen J.L."/>
            <person name="Choi D."/>
        </authorList>
    </citation>
    <scope>NUCLEOTIDE SEQUENCE [LARGE SCALE GENOMIC DNA]</scope>
    <source>
        <strain evidence="6">cv. PBC81</strain>
    </source>
</reference>
<keyword evidence="2 3" id="KW-0813">Transport</keyword>
<accession>A0A2G2UUY4</accession>
<comment type="similarity">
    <text evidence="1 3">Belongs to the EXO70 family.</text>
</comment>
<evidence type="ECO:0000256" key="3">
    <source>
        <dbReference type="RuleBase" id="RU365026"/>
    </source>
</evidence>
<dbReference type="InterPro" id="IPR004140">
    <property type="entry name" value="Exo70"/>
</dbReference>
<comment type="function">
    <text evidence="3">Component of the exocyst complex.</text>
</comment>
<dbReference type="Proteomes" id="UP000224567">
    <property type="component" value="Unassembled WGS sequence"/>
</dbReference>
<keyword evidence="3" id="KW-0653">Protein transport</keyword>
<dbReference type="EMBL" id="MLFT02015712">
    <property type="protein sequence ID" value="PHT24488.1"/>
    <property type="molecule type" value="Genomic_DNA"/>
</dbReference>
<dbReference type="GO" id="GO:0000145">
    <property type="term" value="C:exocyst"/>
    <property type="evidence" value="ECO:0007669"/>
    <property type="project" value="InterPro"/>
</dbReference>
<sequence>MHWEVLNLKIKDWLNAVDVAMKTLFNGERILSDYVFASNDAIRESCFTEISKDGAMTLFSFPEIVAKNSKKSAEKVFRLLDMYTSIVEHCPDIEATFPFDSESVIRSQALTSLVKLGESIRTALSEFEISLLKESSKTIIAATYSQISWENLFLRLKVHCRNHTLALLIPMSLRHRRSHSDLHG</sequence>
<dbReference type="GO" id="GO:0005546">
    <property type="term" value="F:phosphatidylinositol-4,5-bisphosphate binding"/>
    <property type="evidence" value="ECO:0007669"/>
    <property type="project" value="InterPro"/>
</dbReference>
<dbReference type="PANTHER" id="PTHR12542:SF38">
    <property type="entry name" value="EXOCYST SUBUNIT EXO70 FAMILY PROTEIN"/>
    <property type="match status" value="1"/>
</dbReference>
<organism evidence="5 6">
    <name type="scientific">Capsicum baccatum</name>
    <name type="common">Peruvian pepper</name>
    <dbReference type="NCBI Taxonomy" id="33114"/>
    <lineage>
        <taxon>Eukaryota</taxon>
        <taxon>Viridiplantae</taxon>
        <taxon>Streptophyta</taxon>
        <taxon>Embryophyta</taxon>
        <taxon>Tracheophyta</taxon>
        <taxon>Spermatophyta</taxon>
        <taxon>Magnoliopsida</taxon>
        <taxon>eudicotyledons</taxon>
        <taxon>Gunneridae</taxon>
        <taxon>Pentapetalae</taxon>
        <taxon>asterids</taxon>
        <taxon>lamiids</taxon>
        <taxon>Solanales</taxon>
        <taxon>Solanaceae</taxon>
        <taxon>Solanoideae</taxon>
        <taxon>Capsiceae</taxon>
        <taxon>Capsicum</taxon>
    </lineage>
</organism>
<keyword evidence="6" id="KW-1185">Reference proteome</keyword>
<proteinExistence type="inferred from homology"/>
<feature type="domain" description="Exocyst complex subunit Exo70 C-terminal" evidence="4">
    <location>
        <begin position="11"/>
        <end position="140"/>
    </location>
</feature>
<dbReference type="Gene3D" id="1.20.1280.170">
    <property type="entry name" value="Exocyst complex component Exo70"/>
    <property type="match status" value="1"/>
</dbReference>
<gene>
    <name evidence="5" type="ORF">CQW23_35789</name>
</gene>
<keyword evidence="3" id="KW-0268">Exocytosis</keyword>
<dbReference type="InterPro" id="IPR016159">
    <property type="entry name" value="Cullin_repeat-like_dom_sf"/>
</dbReference>
<dbReference type="GO" id="GO:0006887">
    <property type="term" value="P:exocytosis"/>
    <property type="evidence" value="ECO:0007669"/>
    <property type="project" value="UniProtKB-KW"/>
</dbReference>
<dbReference type="PANTHER" id="PTHR12542">
    <property type="entry name" value="EXOCYST COMPLEX PROTEIN EXO70"/>
    <property type="match status" value="1"/>
</dbReference>
<dbReference type="SUPFAM" id="SSF74788">
    <property type="entry name" value="Cullin repeat-like"/>
    <property type="match status" value="1"/>
</dbReference>
<reference evidence="6" key="2">
    <citation type="journal article" date="2017" name="J. Anim. Genet.">
        <title>Multiple reference genome sequences of hot pepper reveal the massive evolution of plant disease resistance genes by retroduplication.</title>
        <authorList>
            <person name="Kim S."/>
            <person name="Park J."/>
            <person name="Yeom S.-I."/>
            <person name="Kim Y.-M."/>
            <person name="Seo E."/>
            <person name="Kim K.-T."/>
            <person name="Kim M.-S."/>
            <person name="Lee J.M."/>
            <person name="Cheong K."/>
            <person name="Shin H.-S."/>
            <person name="Kim S.-B."/>
            <person name="Han K."/>
            <person name="Lee J."/>
            <person name="Park M."/>
            <person name="Lee H.-A."/>
            <person name="Lee H.-Y."/>
            <person name="Lee Y."/>
            <person name="Oh S."/>
            <person name="Lee J.H."/>
            <person name="Choi E."/>
            <person name="Choi E."/>
            <person name="Lee S.E."/>
            <person name="Jeon J."/>
            <person name="Kim H."/>
            <person name="Choi G."/>
            <person name="Song H."/>
            <person name="Lee J."/>
            <person name="Lee S.-C."/>
            <person name="Kwon J.-K."/>
            <person name="Lee H.-Y."/>
            <person name="Koo N."/>
            <person name="Hong Y."/>
            <person name="Kim R.W."/>
            <person name="Kang W.-H."/>
            <person name="Huh J.H."/>
            <person name="Kang B.-C."/>
            <person name="Yang T.-J."/>
            <person name="Lee Y.-H."/>
            <person name="Bennetzen J.L."/>
            <person name="Choi D."/>
        </authorList>
    </citation>
    <scope>NUCLEOTIDE SEQUENCE [LARGE SCALE GENOMIC DNA]</scope>
    <source>
        <strain evidence="6">cv. PBC81</strain>
    </source>
</reference>